<evidence type="ECO:0000256" key="4">
    <source>
        <dbReference type="ARBA" id="ARBA00022723"/>
    </source>
</evidence>
<dbReference type="EMBL" id="VJNB01000002">
    <property type="protein sequence ID" value="TSE20916.1"/>
    <property type="molecule type" value="Genomic_DNA"/>
</dbReference>
<sequence>MPRSTTIRLNPRRAWLTLLAASALAAGVPAARAENPVPLPVVASFSLLADWVRQVGGERVAVHALVGPEADAHVFQPSPADARRVAAARLVFAHGLGYEGWMERLLRNAAYRGQVVRVADGLPEPLKADHRHSHGHGHGGHDHGAFDPHAWQDARNVVHYVGRIEQALCAADPAGCELYRERAARYVRELQALDAEIRAAWEPIAPAQRKVVTSHEAFRYYGRAYGVTFLAAQGVSTASEPSAAGVARLIRQIQAEGVRAVFVERLTDPRLVERVAREAGVRPSPVPLYSDALSKADGPAPDYLSLMRHNTRAMVQAIRGQ</sequence>
<dbReference type="RefSeq" id="WP_143889621.1">
    <property type="nucleotide sequence ID" value="NZ_VJNB01000002.1"/>
</dbReference>
<dbReference type="Proteomes" id="UP000315736">
    <property type="component" value="Unassembled WGS sequence"/>
</dbReference>
<proteinExistence type="inferred from homology"/>
<evidence type="ECO:0000256" key="3">
    <source>
        <dbReference type="ARBA" id="ARBA00022448"/>
    </source>
</evidence>
<evidence type="ECO:0000256" key="1">
    <source>
        <dbReference type="ARBA" id="ARBA00004196"/>
    </source>
</evidence>
<comment type="subcellular location">
    <subcellularLocation>
        <location evidence="1">Cell envelope</location>
    </subcellularLocation>
</comment>
<keyword evidence="4" id="KW-0479">Metal-binding</keyword>
<evidence type="ECO:0000313" key="9">
    <source>
        <dbReference type="Proteomes" id="UP000315736"/>
    </source>
</evidence>
<dbReference type="PANTHER" id="PTHR42953:SF1">
    <property type="entry name" value="METAL-BINDING PROTEIN HI_0362-RELATED"/>
    <property type="match status" value="1"/>
</dbReference>
<dbReference type="GO" id="GO:0030001">
    <property type="term" value="P:metal ion transport"/>
    <property type="evidence" value="ECO:0007669"/>
    <property type="project" value="InterPro"/>
</dbReference>
<keyword evidence="3 6" id="KW-0813">Transport</keyword>
<dbReference type="AlphaFoldDB" id="A0A554WBH6"/>
<evidence type="ECO:0000256" key="2">
    <source>
        <dbReference type="ARBA" id="ARBA00011028"/>
    </source>
</evidence>
<feature type="chain" id="PRO_5021899662" evidence="7">
    <location>
        <begin position="34"/>
        <end position="321"/>
    </location>
</feature>
<evidence type="ECO:0000313" key="8">
    <source>
        <dbReference type="EMBL" id="TSE20916.1"/>
    </source>
</evidence>
<dbReference type="InterPro" id="IPR006129">
    <property type="entry name" value="AdhesinB"/>
</dbReference>
<name>A0A554WBH6_9BURK</name>
<gene>
    <name evidence="8" type="primary">mntA</name>
    <name evidence="8" type="ORF">Talka_00579</name>
</gene>
<dbReference type="InterPro" id="IPR006127">
    <property type="entry name" value="ZnuA-like"/>
</dbReference>
<dbReference type="PRINTS" id="PR00691">
    <property type="entry name" value="ADHESINB"/>
</dbReference>
<protein>
    <submittedName>
        <fullName evidence="8">Manganese-binding lipoprotein MntA</fullName>
    </submittedName>
</protein>
<dbReference type="OrthoDB" id="9793396at2"/>
<dbReference type="PROSITE" id="PS51318">
    <property type="entry name" value="TAT"/>
    <property type="match status" value="1"/>
</dbReference>
<comment type="similarity">
    <text evidence="2 6">Belongs to the bacterial solute-binding protein 9 family.</text>
</comment>
<dbReference type="InterPro" id="IPR006128">
    <property type="entry name" value="Lipoprotein_PsaA-like"/>
</dbReference>
<evidence type="ECO:0000256" key="7">
    <source>
        <dbReference type="SAM" id="SignalP"/>
    </source>
</evidence>
<accession>A0A554WBH6</accession>
<dbReference type="Gene3D" id="3.40.50.1980">
    <property type="entry name" value="Nitrogenase molybdenum iron protein domain"/>
    <property type="match status" value="2"/>
</dbReference>
<dbReference type="GO" id="GO:0007155">
    <property type="term" value="P:cell adhesion"/>
    <property type="evidence" value="ECO:0007669"/>
    <property type="project" value="InterPro"/>
</dbReference>
<reference evidence="8 9" key="1">
    <citation type="submission" date="2019-07" db="EMBL/GenBank/DDBJ databases">
        <title>Tepidimonas alkaliphilus YIM 72238 draft genome.</title>
        <authorList>
            <person name="Da Costa M.S."/>
            <person name="Froufe H.J.C."/>
            <person name="Egas C."/>
            <person name="Albuquerque L."/>
        </authorList>
    </citation>
    <scope>NUCLEOTIDE SEQUENCE [LARGE SCALE GENOMIC DNA]</scope>
    <source>
        <strain evidence="8 9">YIM 72238</strain>
    </source>
</reference>
<dbReference type="GO" id="GO:0030313">
    <property type="term" value="C:cell envelope"/>
    <property type="evidence" value="ECO:0007669"/>
    <property type="project" value="UniProtKB-SubCell"/>
</dbReference>
<dbReference type="PANTHER" id="PTHR42953">
    <property type="entry name" value="HIGH-AFFINITY ZINC UPTAKE SYSTEM PROTEIN ZNUA-RELATED"/>
    <property type="match status" value="1"/>
</dbReference>
<organism evidence="8 9">
    <name type="scientific">Tepidimonas alkaliphilus</name>
    <dbReference type="NCBI Taxonomy" id="2588942"/>
    <lineage>
        <taxon>Bacteria</taxon>
        <taxon>Pseudomonadati</taxon>
        <taxon>Pseudomonadota</taxon>
        <taxon>Betaproteobacteria</taxon>
        <taxon>Burkholderiales</taxon>
        <taxon>Tepidimonas</taxon>
    </lineage>
</organism>
<feature type="signal peptide" evidence="7">
    <location>
        <begin position="1"/>
        <end position="33"/>
    </location>
</feature>
<dbReference type="GO" id="GO:0046872">
    <property type="term" value="F:metal ion binding"/>
    <property type="evidence" value="ECO:0007669"/>
    <property type="project" value="UniProtKB-KW"/>
</dbReference>
<evidence type="ECO:0000256" key="5">
    <source>
        <dbReference type="ARBA" id="ARBA00022729"/>
    </source>
</evidence>
<comment type="caution">
    <text evidence="8">The sequence shown here is derived from an EMBL/GenBank/DDBJ whole genome shotgun (WGS) entry which is preliminary data.</text>
</comment>
<keyword evidence="8" id="KW-0449">Lipoprotein</keyword>
<keyword evidence="9" id="KW-1185">Reference proteome</keyword>
<dbReference type="InterPro" id="IPR050492">
    <property type="entry name" value="Bact_metal-bind_prot9"/>
</dbReference>
<dbReference type="SUPFAM" id="SSF53807">
    <property type="entry name" value="Helical backbone' metal receptor"/>
    <property type="match status" value="1"/>
</dbReference>
<dbReference type="InterPro" id="IPR006311">
    <property type="entry name" value="TAT_signal"/>
</dbReference>
<dbReference type="Pfam" id="PF01297">
    <property type="entry name" value="ZnuA"/>
    <property type="match status" value="1"/>
</dbReference>
<keyword evidence="5 7" id="KW-0732">Signal</keyword>
<evidence type="ECO:0000256" key="6">
    <source>
        <dbReference type="RuleBase" id="RU003512"/>
    </source>
</evidence>
<dbReference type="PRINTS" id="PR00690">
    <property type="entry name" value="ADHESNFAMILY"/>
</dbReference>